<feature type="transmembrane region" description="Helical" evidence="6">
    <location>
        <begin position="237"/>
        <end position="252"/>
    </location>
</feature>
<evidence type="ECO:0000256" key="3">
    <source>
        <dbReference type="ARBA" id="ARBA00022692"/>
    </source>
</evidence>
<evidence type="ECO:0000256" key="1">
    <source>
        <dbReference type="ARBA" id="ARBA00004141"/>
    </source>
</evidence>
<gene>
    <name evidence="7" type="ORF">JMN32_21510</name>
</gene>
<feature type="transmembrane region" description="Helical" evidence="6">
    <location>
        <begin position="78"/>
        <end position="102"/>
    </location>
</feature>
<feature type="transmembrane region" description="Helical" evidence="6">
    <location>
        <begin position="39"/>
        <end position="58"/>
    </location>
</feature>
<organism evidence="7 8">
    <name type="scientific">Fulvivirga marina</name>
    <dbReference type="NCBI Taxonomy" id="2494733"/>
    <lineage>
        <taxon>Bacteria</taxon>
        <taxon>Pseudomonadati</taxon>
        <taxon>Bacteroidota</taxon>
        <taxon>Cytophagia</taxon>
        <taxon>Cytophagales</taxon>
        <taxon>Fulvivirgaceae</taxon>
        <taxon>Fulvivirga</taxon>
    </lineage>
</organism>
<dbReference type="EC" id="2.4.2.45" evidence="7"/>
<dbReference type="EMBL" id="JAEUGD010000066">
    <property type="protein sequence ID" value="MBL6448904.1"/>
    <property type="molecule type" value="Genomic_DNA"/>
</dbReference>
<dbReference type="PANTHER" id="PTHR11048:SF5">
    <property type="entry name" value="DECAPRENYL-PHOSPHATE PHOSPHORIBOSYLTRANSFERASE"/>
    <property type="match status" value="1"/>
</dbReference>
<evidence type="ECO:0000313" key="8">
    <source>
        <dbReference type="Proteomes" id="UP000614216"/>
    </source>
</evidence>
<dbReference type="Proteomes" id="UP000614216">
    <property type="component" value="Unassembled WGS sequence"/>
</dbReference>
<feature type="transmembrane region" description="Helical" evidence="6">
    <location>
        <begin position="133"/>
        <end position="152"/>
    </location>
</feature>
<accession>A0A937FZJ1</accession>
<evidence type="ECO:0000256" key="5">
    <source>
        <dbReference type="ARBA" id="ARBA00023136"/>
    </source>
</evidence>
<feature type="transmembrane region" description="Helical" evidence="6">
    <location>
        <begin position="16"/>
        <end position="33"/>
    </location>
</feature>
<dbReference type="RefSeq" id="WP_202858441.1">
    <property type="nucleotide sequence ID" value="NZ_JAEUGD010000066.1"/>
</dbReference>
<reference evidence="7" key="1">
    <citation type="submission" date="2021-01" db="EMBL/GenBank/DDBJ databases">
        <title>Fulvivirga kasyanovii gen. nov., sp nov., a novel member of the phylum Bacteroidetes isolated from seawater in a mussel farm.</title>
        <authorList>
            <person name="Zhao L.-H."/>
            <person name="Wang Z.-J."/>
        </authorList>
    </citation>
    <scope>NUCLEOTIDE SEQUENCE</scope>
    <source>
        <strain evidence="7">29W222</strain>
    </source>
</reference>
<dbReference type="GO" id="GO:0016757">
    <property type="term" value="F:glycosyltransferase activity"/>
    <property type="evidence" value="ECO:0007669"/>
    <property type="project" value="UniProtKB-KW"/>
</dbReference>
<sequence>MGKVGDIIQLIRVKQWVKNVFLFIPIFFAGEIFDVDKLLMVLSGFAIYSMCASAVYILNDIKDVDLDRIHPEKSKRPLASGAVSMVTAYILYTSFLIFSLLLSFLIDINFFIIIMAYMLINVAYSMGLKKISILDLMMVSIGFVLRVIAGGVVADVSLSHWLIIMTFLLSLFIVLAKRRDDLVEFKNSGKVLRASSQHYNLDYIHSILTMLSAILITAYIIYTVSDDIQQQFNTDDLYLTSIFVIAGVMRYIQITMVENNSGFPTSILYKDRFIHFTLLGWLLSFYLIIYVLNV</sequence>
<evidence type="ECO:0000256" key="2">
    <source>
        <dbReference type="ARBA" id="ARBA00022475"/>
    </source>
</evidence>
<dbReference type="InterPro" id="IPR000537">
    <property type="entry name" value="UbiA_prenyltransferase"/>
</dbReference>
<dbReference type="GO" id="GO:0009247">
    <property type="term" value="P:glycolipid biosynthetic process"/>
    <property type="evidence" value="ECO:0007669"/>
    <property type="project" value="TreeGrafter"/>
</dbReference>
<evidence type="ECO:0000313" key="7">
    <source>
        <dbReference type="EMBL" id="MBL6448904.1"/>
    </source>
</evidence>
<keyword evidence="7" id="KW-0808">Transferase</keyword>
<name>A0A937FZJ1_9BACT</name>
<feature type="transmembrane region" description="Helical" evidence="6">
    <location>
        <begin position="203"/>
        <end position="225"/>
    </location>
</feature>
<comment type="caution">
    <text evidence="7">The sequence shown here is derived from an EMBL/GenBank/DDBJ whole genome shotgun (WGS) entry which is preliminary data.</text>
</comment>
<dbReference type="PANTHER" id="PTHR11048">
    <property type="entry name" value="PRENYLTRANSFERASES"/>
    <property type="match status" value="1"/>
</dbReference>
<keyword evidence="2" id="KW-1003">Cell membrane</keyword>
<keyword evidence="3 6" id="KW-0812">Transmembrane</keyword>
<feature type="transmembrane region" description="Helical" evidence="6">
    <location>
        <begin position="108"/>
        <end position="126"/>
    </location>
</feature>
<feature type="transmembrane region" description="Helical" evidence="6">
    <location>
        <begin position="158"/>
        <end position="176"/>
    </location>
</feature>
<dbReference type="GO" id="GO:0005886">
    <property type="term" value="C:plasma membrane"/>
    <property type="evidence" value="ECO:0007669"/>
    <property type="project" value="TreeGrafter"/>
</dbReference>
<evidence type="ECO:0000256" key="6">
    <source>
        <dbReference type="SAM" id="Phobius"/>
    </source>
</evidence>
<dbReference type="NCBIfam" id="NF008978">
    <property type="entry name" value="PRK12324.1-4"/>
    <property type="match status" value="1"/>
</dbReference>
<keyword evidence="7" id="KW-0328">Glycosyltransferase</keyword>
<dbReference type="GO" id="GO:0016765">
    <property type="term" value="F:transferase activity, transferring alkyl or aryl (other than methyl) groups"/>
    <property type="evidence" value="ECO:0007669"/>
    <property type="project" value="InterPro"/>
</dbReference>
<dbReference type="Gene3D" id="1.10.357.140">
    <property type="entry name" value="UbiA prenyltransferase"/>
    <property type="match status" value="1"/>
</dbReference>
<feature type="transmembrane region" description="Helical" evidence="6">
    <location>
        <begin position="273"/>
        <end position="292"/>
    </location>
</feature>
<dbReference type="CDD" id="cd13963">
    <property type="entry name" value="PT_UbiA_2"/>
    <property type="match status" value="1"/>
</dbReference>
<keyword evidence="8" id="KW-1185">Reference proteome</keyword>
<keyword evidence="5 6" id="KW-0472">Membrane</keyword>
<dbReference type="InterPro" id="IPR044878">
    <property type="entry name" value="UbiA_sf"/>
</dbReference>
<comment type="subcellular location">
    <subcellularLocation>
        <location evidence="1">Membrane</location>
        <topology evidence="1">Multi-pass membrane protein</topology>
    </subcellularLocation>
</comment>
<proteinExistence type="predicted"/>
<protein>
    <submittedName>
        <fullName evidence="7">Decaprenyl-phosphate phosphoribosyltransferase</fullName>
        <ecNumber evidence="7">2.4.2.45</ecNumber>
    </submittedName>
</protein>
<dbReference type="InterPro" id="IPR039653">
    <property type="entry name" value="Prenyltransferase"/>
</dbReference>
<keyword evidence="4 6" id="KW-1133">Transmembrane helix</keyword>
<dbReference type="AlphaFoldDB" id="A0A937FZJ1"/>
<evidence type="ECO:0000256" key="4">
    <source>
        <dbReference type="ARBA" id="ARBA00022989"/>
    </source>
</evidence>
<dbReference type="Pfam" id="PF01040">
    <property type="entry name" value="UbiA"/>
    <property type="match status" value="1"/>
</dbReference>